<reference evidence="1 2" key="1">
    <citation type="submission" date="2024-01" db="EMBL/GenBank/DDBJ databases">
        <title>The genomes of 5 underutilized Papilionoideae crops provide insights into root nodulation and disease resistanc.</title>
        <authorList>
            <person name="Jiang F."/>
        </authorList>
    </citation>
    <scope>NUCLEOTIDE SEQUENCE [LARGE SCALE GENOMIC DNA]</scope>
    <source>
        <strain evidence="1">JINMINGXINNONG_FW02</strain>
        <tissue evidence="1">Leaves</tissue>
    </source>
</reference>
<comment type="caution">
    <text evidence="1">The sequence shown here is derived from an EMBL/GenBank/DDBJ whole genome shotgun (WGS) entry which is preliminary data.</text>
</comment>
<evidence type="ECO:0000313" key="1">
    <source>
        <dbReference type="EMBL" id="KAK7341987.1"/>
    </source>
</evidence>
<dbReference type="AlphaFoldDB" id="A0AAN9QNH7"/>
<protein>
    <submittedName>
        <fullName evidence="1">Uncharacterized protein</fullName>
    </submittedName>
</protein>
<sequence>MHVIRRRVLQKGRISTTRILASRIYPTARLSSTTLPRPGLSSVLHSAFASASTKFTGLWLLRRLVCLSMFLSLSNFDRRVRSDPDLSELTRLAALSAAVAYWMLVSEITFVLHKLDRPICAKQMLSQKQASNRRQQ</sequence>
<keyword evidence="2" id="KW-1185">Reference proteome</keyword>
<dbReference type="Proteomes" id="UP001374584">
    <property type="component" value="Unassembled WGS sequence"/>
</dbReference>
<organism evidence="1 2">
    <name type="scientific">Phaseolus coccineus</name>
    <name type="common">Scarlet runner bean</name>
    <name type="synonym">Phaseolus multiflorus</name>
    <dbReference type="NCBI Taxonomy" id="3886"/>
    <lineage>
        <taxon>Eukaryota</taxon>
        <taxon>Viridiplantae</taxon>
        <taxon>Streptophyta</taxon>
        <taxon>Embryophyta</taxon>
        <taxon>Tracheophyta</taxon>
        <taxon>Spermatophyta</taxon>
        <taxon>Magnoliopsida</taxon>
        <taxon>eudicotyledons</taxon>
        <taxon>Gunneridae</taxon>
        <taxon>Pentapetalae</taxon>
        <taxon>rosids</taxon>
        <taxon>fabids</taxon>
        <taxon>Fabales</taxon>
        <taxon>Fabaceae</taxon>
        <taxon>Papilionoideae</taxon>
        <taxon>50 kb inversion clade</taxon>
        <taxon>NPAAA clade</taxon>
        <taxon>indigoferoid/millettioid clade</taxon>
        <taxon>Phaseoleae</taxon>
        <taxon>Phaseolus</taxon>
    </lineage>
</organism>
<name>A0AAN9QNH7_PHACN</name>
<gene>
    <name evidence="1" type="ORF">VNO80_24928</name>
</gene>
<dbReference type="EMBL" id="JAYMYR010000009">
    <property type="protein sequence ID" value="KAK7341987.1"/>
    <property type="molecule type" value="Genomic_DNA"/>
</dbReference>
<proteinExistence type="predicted"/>
<accession>A0AAN9QNH7</accession>
<evidence type="ECO:0000313" key="2">
    <source>
        <dbReference type="Proteomes" id="UP001374584"/>
    </source>
</evidence>